<comment type="caution">
    <text evidence="6">The sequence shown here is derived from an EMBL/GenBank/DDBJ whole genome shotgun (WGS) entry which is preliminary data.</text>
</comment>
<evidence type="ECO:0000256" key="2">
    <source>
        <dbReference type="ARBA" id="ARBA00023125"/>
    </source>
</evidence>
<evidence type="ECO:0000259" key="5">
    <source>
        <dbReference type="PROSITE" id="PS50956"/>
    </source>
</evidence>
<dbReference type="SUPFAM" id="SSF46785">
    <property type="entry name" value="Winged helix' DNA-binding domain"/>
    <property type="match status" value="1"/>
</dbReference>
<dbReference type="PROSITE" id="PS50956">
    <property type="entry name" value="HTH_ASNC_2"/>
    <property type="match status" value="1"/>
</dbReference>
<dbReference type="Pfam" id="PF01037">
    <property type="entry name" value="AsnC_trans_reg"/>
    <property type="match status" value="1"/>
</dbReference>
<dbReference type="InterPro" id="IPR019887">
    <property type="entry name" value="Tscrpt_reg_AsnC/Lrp_C"/>
</dbReference>
<dbReference type="Gene3D" id="1.10.10.10">
    <property type="entry name" value="Winged helix-like DNA-binding domain superfamily/Winged helix DNA-binding domain"/>
    <property type="match status" value="1"/>
</dbReference>
<dbReference type="GO" id="GO:0043565">
    <property type="term" value="F:sequence-specific DNA binding"/>
    <property type="evidence" value="ECO:0007669"/>
    <property type="project" value="InterPro"/>
</dbReference>
<dbReference type="PANTHER" id="PTHR30154">
    <property type="entry name" value="LEUCINE-RESPONSIVE REGULATORY PROTEIN"/>
    <property type="match status" value="1"/>
</dbReference>
<evidence type="ECO:0000256" key="4">
    <source>
        <dbReference type="ARBA" id="ARBA00029440"/>
    </source>
</evidence>
<feature type="domain" description="HTH asnC-type" evidence="5">
    <location>
        <begin position="5"/>
        <end position="66"/>
    </location>
</feature>
<dbReference type="CDD" id="cd00090">
    <property type="entry name" value="HTH_ARSR"/>
    <property type="match status" value="1"/>
</dbReference>
<keyword evidence="2" id="KW-0238">DNA-binding</keyword>
<dbReference type="PRINTS" id="PR00033">
    <property type="entry name" value="HTHASNC"/>
</dbReference>
<name>A0A7C4FEF9_9CREN</name>
<protein>
    <submittedName>
        <fullName evidence="6">Lrp/AsnC family transcriptional regulator</fullName>
    </submittedName>
</protein>
<gene>
    <name evidence="6" type="ORF">ENV14_04550</name>
</gene>
<proteinExistence type="predicted"/>
<dbReference type="InterPro" id="IPR019888">
    <property type="entry name" value="Tscrpt_reg_AsnC-like"/>
</dbReference>
<dbReference type="InterPro" id="IPR036390">
    <property type="entry name" value="WH_DNA-bd_sf"/>
</dbReference>
<sequence>MTLELDELDKQIIEVLRQDCGKSIREVAQAVGKSPSLVLKRVRKLHEAGLVKKCEAVLNYLKLGYGLMALILFKVDGAHIEEIEGVLAKEPRVRGVYDITGEYDIAVIALFKDVADLNSFIKRILKTPHIKESVTSVILKAVKDEVNIEYFRE</sequence>
<dbReference type="AlphaFoldDB" id="A0A7C4FEF9"/>
<evidence type="ECO:0000256" key="3">
    <source>
        <dbReference type="ARBA" id="ARBA00023163"/>
    </source>
</evidence>
<dbReference type="Gene3D" id="3.30.70.920">
    <property type="match status" value="1"/>
</dbReference>
<dbReference type="InterPro" id="IPR011991">
    <property type="entry name" value="ArsR-like_HTH"/>
</dbReference>
<dbReference type="SMART" id="SM00344">
    <property type="entry name" value="HTH_ASNC"/>
    <property type="match status" value="1"/>
</dbReference>
<dbReference type="GO" id="GO:0043200">
    <property type="term" value="P:response to amino acid"/>
    <property type="evidence" value="ECO:0007669"/>
    <property type="project" value="TreeGrafter"/>
</dbReference>
<dbReference type="PANTHER" id="PTHR30154:SF34">
    <property type="entry name" value="TRANSCRIPTIONAL REGULATOR AZLB"/>
    <property type="match status" value="1"/>
</dbReference>
<dbReference type="EMBL" id="DTFF01000040">
    <property type="protein sequence ID" value="HGI87645.1"/>
    <property type="molecule type" value="Genomic_DNA"/>
</dbReference>
<accession>A0A7C4FEF9</accession>
<dbReference type="InterPro" id="IPR036388">
    <property type="entry name" value="WH-like_DNA-bd_sf"/>
</dbReference>
<organism evidence="6">
    <name type="scientific">Ignisphaera aggregans</name>
    <dbReference type="NCBI Taxonomy" id="334771"/>
    <lineage>
        <taxon>Archaea</taxon>
        <taxon>Thermoproteota</taxon>
        <taxon>Thermoprotei</taxon>
        <taxon>Desulfurococcales</taxon>
        <taxon>Desulfurococcaceae</taxon>
        <taxon>Ignisphaera</taxon>
    </lineage>
</organism>
<comment type="pathway">
    <text evidence="4">Amino-acid biosynthesis.</text>
</comment>
<keyword evidence="3" id="KW-0804">Transcription</keyword>
<dbReference type="Pfam" id="PF13412">
    <property type="entry name" value="HTH_24"/>
    <property type="match status" value="1"/>
</dbReference>
<dbReference type="InterPro" id="IPR011008">
    <property type="entry name" value="Dimeric_a/b-barrel"/>
</dbReference>
<dbReference type="GO" id="GO:0005829">
    <property type="term" value="C:cytosol"/>
    <property type="evidence" value="ECO:0007669"/>
    <property type="project" value="TreeGrafter"/>
</dbReference>
<reference evidence="6" key="1">
    <citation type="journal article" date="2020" name="mSystems">
        <title>Genome- and Community-Level Interaction Insights into Carbon Utilization and Element Cycling Functions of Hydrothermarchaeota in Hydrothermal Sediment.</title>
        <authorList>
            <person name="Zhou Z."/>
            <person name="Liu Y."/>
            <person name="Xu W."/>
            <person name="Pan J."/>
            <person name="Luo Z.H."/>
            <person name="Li M."/>
        </authorList>
    </citation>
    <scope>NUCLEOTIDE SEQUENCE [LARGE SCALE GENOMIC DNA]</scope>
    <source>
        <strain evidence="6">SpSt-732</strain>
    </source>
</reference>
<evidence type="ECO:0000313" key="6">
    <source>
        <dbReference type="EMBL" id="HGI87645.1"/>
    </source>
</evidence>
<keyword evidence="1" id="KW-0805">Transcription regulation</keyword>
<dbReference type="InterPro" id="IPR000485">
    <property type="entry name" value="AsnC-type_HTH_dom"/>
</dbReference>
<dbReference type="SUPFAM" id="SSF54909">
    <property type="entry name" value="Dimeric alpha+beta barrel"/>
    <property type="match status" value="1"/>
</dbReference>
<evidence type="ECO:0000256" key="1">
    <source>
        <dbReference type="ARBA" id="ARBA00023015"/>
    </source>
</evidence>